<dbReference type="Pfam" id="PF01363">
    <property type="entry name" value="FYVE"/>
    <property type="match status" value="1"/>
</dbReference>
<reference evidence="7 8" key="1">
    <citation type="submission" date="2018-08" db="EMBL/GenBank/DDBJ databases">
        <title>Aphanomyces genome sequencing and annotation.</title>
        <authorList>
            <person name="Minardi D."/>
            <person name="Oidtmann B."/>
            <person name="Van Der Giezen M."/>
            <person name="Studholme D.J."/>
        </authorList>
    </citation>
    <scope>NUCLEOTIDE SEQUENCE [LARGE SCALE GENOMIC DNA]</scope>
    <source>
        <strain evidence="7 8">SA</strain>
    </source>
</reference>
<feature type="region of interest" description="Disordered" evidence="5">
    <location>
        <begin position="664"/>
        <end position="697"/>
    </location>
</feature>
<feature type="compositionally biased region" description="Low complexity" evidence="5">
    <location>
        <begin position="419"/>
        <end position="440"/>
    </location>
</feature>
<feature type="compositionally biased region" description="Low complexity" evidence="5">
    <location>
        <begin position="501"/>
        <end position="517"/>
    </location>
</feature>
<comment type="caution">
    <text evidence="7">The sequence shown here is derived from an EMBL/GenBank/DDBJ whole genome shotgun (WGS) entry which is preliminary data.</text>
</comment>
<feature type="region of interest" description="Disordered" evidence="5">
    <location>
        <begin position="389"/>
        <end position="467"/>
    </location>
</feature>
<dbReference type="InterPro" id="IPR017455">
    <property type="entry name" value="Znf_FYVE-rel"/>
</dbReference>
<feature type="domain" description="FYVE-type" evidence="6">
    <location>
        <begin position="321"/>
        <end position="388"/>
    </location>
</feature>
<dbReference type="EMBL" id="QUTC01005182">
    <property type="protein sequence ID" value="RHY59758.1"/>
    <property type="molecule type" value="Genomic_DNA"/>
</dbReference>
<keyword evidence="3" id="KW-0862">Zinc</keyword>
<evidence type="ECO:0000313" key="7">
    <source>
        <dbReference type="EMBL" id="RHY59758.1"/>
    </source>
</evidence>
<evidence type="ECO:0000256" key="1">
    <source>
        <dbReference type="ARBA" id="ARBA00022723"/>
    </source>
</evidence>
<feature type="region of interest" description="Disordered" evidence="5">
    <location>
        <begin position="584"/>
        <end position="607"/>
    </location>
</feature>
<dbReference type="Gene3D" id="3.30.40.10">
    <property type="entry name" value="Zinc/RING finger domain, C3HC4 (zinc finger)"/>
    <property type="match status" value="1"/>
</dbReference>
<dbReference type="AlphaFoldDB" id="A0A397D6N1"/>
<evidence type="ECO:0000313" key="8">
    <source>
        <dbReference type="Proteomes" id="UP000265716"/>
    </source>
</evidence>
<evidence type="ECO:0000256" key="3">
    <source>
        <dbReference type="ARBA" id="ARBA00022833"/>
    </source>
</evidence>
<evidence type="ECO:0000256" key="5">
    <source>
        <dbReference type="SAM" id="MobiDB-lite"/>
    </source>
</evidence>
<dbReference type="SMART" id="SM00064">
    <property type="entry name" value="FYVE"/>
    <property type="match status" value="1"/>
</dbReference>
<feature type="compositionally biased region" description="Polar residues" evidence="5">
    <location>
        <begin position="456"/>
        <end position="467"/>
    </location>
</feature>
<dbReference type="VEuPathDB" id="FungiDB:H257_09452"/>
<keyword evidence="2 4" id="KW-0863">Zinc-finger</keyword>
<protein>
    <recommendedName>
        <fullName evidence="6">FYVE-type domain-containing protein</fullName>
    </recommendedName>
</protein>
<dbReference type="GO" id="GO:0008270">
    <property type="term" value="F:zinc ion binding"/>
    <property type="evidence" value="ECO:0007669"/>
    <property type="project" value="UniProtKB-KW"/>
</dbReference>
<evidence type="ECO:0000256" key="4">
    <source>
        <dbReference type="PROSITE-ProRule" id="PRU00091"/>
    </source>
</evidence>
<evidence type="ECO:0000256" key="2">
    <source>
        <dbReference type="ARBA" id="ARBA00022771"/>
    </source>
</evidence>
<evidence type="ECO:0000259" key="6">
    <source>
        <dbReference type="PROSITE" id="PS50178"/>
    </source>
</evidence>
<accession>A0A397D6N1</accession>
<dbReference type="PANTHER" id="PTHR43102">
    <property type="entry name" value="SLR1143 PROTEIN"/>
    <property type="match status" value="1"/>
</dbReference>
<organism evidence="7 8">
    <name type="scientific">Aphanomyces astaci</name>
    <name type="common">Crayfish plague agent</name>
    <dbReference type="NCBI Taxonomy" id="112090"/>
    <lineage>
        <taxon>Eukaryota</taxon>
        <taxon>Sar</taxon>
        <taxon>Stramenopiles</taxon>
        <taxon>Oomycota</taxon>
        <taxon>Saprolegniomycetes</taxon>
        <taxon>Saprolegniales</taxon>
        <taxon>Verrucalvaceae</taxon>
        <taxon>Aphanomyces</taxon>
    </lineage>
</organism>
<dbReference type="PROSITE" id="PS50178">
    <property type="entry name" value="ZF_FYVE"/>
    <property type="match status" value="1"/>
</dbReference>
<dbReference type="SUPFAM" id="SSF57903">
    <property type="entry name" value="FYVE/PHD zinc finger"/>
    <property type="match status" value="1"/>
</dbReference>
<name>A0A397D6N1_APHAT</name>
<feature type="region of interest" description="Disordered" evidence="5">
    <location>
        <begin position="499"/>
        <end position="538"/>
    </location>
</feature>
<dbReference type="PANTHER" id="PTHR43102:SF2">
    <property type="entry name" value="GAF DOMAIN-CONTAINING PROTEIN"/>
    <property type="match status" value="1"/>
</dbReference>
<gene>
    <name evidence="7" type="ORF">DYB38_010032</name>
</gene>
<dbReference type="InterPro" id="IPR013083">
    <property type="entry name" value="Znf_RING/FYVE/PHD"/>
</dbReference>
<dbReference type="InterPro" id="IPR000306">
    <property type="entry name" value="Znf_FYVE"/>
</dbReference>
<feature type="region of interest" description="Disordered" evidence="5">
    <location>
        <begin position="475"/>
        <end position="494"/>
    </location>
</feature>
<proteinExistence type="predicted"/>
<dbReference type="Proteomes" id="UP000265716">
    <property type="component" value="Unassembled WGS sequence"/>
</dbReference>
<dbReference type="InterPro" id="IPR011011">
    <property type="entry name" value="Znf_FYVE_PHD"/>
</dbReference>
<feature type="compositionally biased region" description="Polar residues" evidence="5">
    <location>
        <begin position="526"/>
        <end position="538"/>
    </location>
</feature>
<sequence length="708" mass="77723">MAFSAQMSREHQLWSLNNLSDQVKARDTDGQKQFARTLGSMSHRPLHVSDDLLHLAERKGYLLVQANTTRLDTALVYQRDAYGIKLYEKQVGAINHGGVLVVQGVSTGVAGSVASILETFTMNTSKSFTTTMQTLLPSIMCQGATVASDKDKVHVHWMSLVGLHDDHRLSDMLFLSASQLYEPSVAQYDDDIGDDMVTTTTAANASCGTHIWESVDATTTSSSSLQSLALFGPHDTKCMRLNVRNCGFFIETNHDTDDMCRVTFTFSCHLTGGTTSRSSNPCESTIAKARQWMQGMVVTGLQQLAATCRASHLQLVPRHQWALANHCTLCAKSFRFNVLRRRHHCRLCGQSICSTCSTFVTLDTLDASCKVAPVDSVRCCLLCAFSDQSSKSHNCRGWPNHDPEKSKPIAGATRTMPGPSTRTLSKPTTTTHTRSLSSSTFQQQQPRRVPSAASLAPTTYSTTAGSSLRDSLARLSMTPPDNMVPYSPTRQGSWRGHHRLLLSGSGSHHQQQQQGLSPDDDLDVSFSLSYHPRTNTHNDPLIKVEEQQGPSSDHLPSPVIRHSSSMIELTRVSSLNGRRSLHAEKVGSSNQNKALHSHDGRNSMSSSHFDRHARRAAMMERSHSFLETAMLKQPRLCTLDDRTPGDKAVPPTEMLHQFGLSIVSKANEPGNQPPISELPPGSDRLDDDRGGIGRTTYARVDGCDDSLL</sequence>
<keyword evidence="1" id="KW-0479">Metal-binding</keyword>